<dbReference type="Proteomes" id="UP001418222">
    <property type="component" value="Unassembled WGS sequence"/>
</dbReference>
<reference evidence="1 2" key="1">
    <citation type="journal article" date="2022" name="Nat. Plants">
        <title>Genomes of leafy and leafless Platanthera orchids illuminate the evolution of mycoheterotrophy.</title>
        <authorList>
            <person name="Li M.H."/>
            <person name="Liu K.W."/>
            <person name="Li Z."/>
            <person name="Lu H.C."/>
            <person name="Ye Q.L."/>
            <person name="Zhang D."/>
            <person name="Wang J.Y."/>
            <person name="Li Y.F."/>
            <person name="Zhong Z.M."/>
            <person name="Liu X."/>
            <person name="Yu X."/>
            <person name="Liu D.K."/>
            <person name="Tu X.D."/>
            <person name="Liu B."/>
            <person name="Hao Y."/>
            <person name="Liao X.Y."/>
            <person name="Jiang Y.T."/>
            <person name="Sun W.H."/>
            <person name="Chen J."/>
            <person name="Chen Y.Q."/>
            <person name="Ai Y."/>
            <person name="Zhai J.W."/>
            <person name="Wu S.S."/>
            <person name="Zhou Z."/>
            <person name="Hsiao Y.Y."/>
            <person name="Wu W.L."/>
            <person name="Chen Y.Y."/>
            <person name="Lin Y.F."/>
            <person name="Hsu J.L."/>
            <person name="Li C.Y."/>
            <person name="Wang Z.W."/>
            <person name="Zhao X."/>
            <person name="Zhong W.Y."/>
            <person name="Ma X.K."/>
            <person name="Ma L."/>
            <person name="Huang J."/>
            <person name="Chen G.Z."/>
            <person name="Huang M.Z."/>
            <person name="Huang L."/>
            <person name="Peng D.H."/>
            <person name="Luo Y.B."/>
            <person name="Zou S.Q."/>
            <person name="Chen S.P."/>
            <person name="Lan S."/>
            <person name="Tsai W.C."/>
            <person name="Van de Peer Y."/>
            <person name="Liu Z.J."/>
        </authorList>
    </citation>
    <scope>NUCLEOTIDE SEQUENCE [LARGE SCALE GENOMIC DNA]</scope>
    <source>
        <strain evidence="1">Lor287</strain>
    </source>
</reference>
<proteinExistence type="predicted"/>
<comment type="caution">
    <text evidence="1">The sequence shown here is derived from an EMBL/GenBank/DDBJ whole genome shotgun (WGS) entry which is preliminary data.</text>
</comment>
<organism evidence="1 2">
    <name type="scientific">Platanthera zijinensis</name>
    <dbReference type="NCBI Taxonomy" id="2320716"/>
    <lineage>
        <taxon>Eukaryota</taxon>
        <taxon>Viridiplantae</taxon>
        <taxon>Streptophyta</taxon>
        <taxon>Embryophyta</taxon>
        <taxon>Tracheophyta</taxon>
        <taxon>Spermatophyta</taxon>
        <taxon>Magnoliopsida</taxon>
        <taxon>Liliopsida</taxon>
        <taxon>Asparagales</taxon>
        <taxon>Orchidaceae</taxon>
        <taxon>Orchidoideae</taxon>
        <taxon>Orchideae</taxon>
        <taxon>Orchidinae</taxon>
        <taxon>Platanthera</taxon>
    </lineage>
</organism>
<keyword evidence="2" id="KW-1185">Reference proteome</keyword>
<dbReference type="AlphaFoldDB" id="A0AAP0FYW6"/>
<name>A0AAP0FYW6_9ASPA</name>
<dbReference type="EMBL" id="JBBWWQ010000016">
    <property type="protein sequence ID" value="KAK8925891.1"/>
    <property type="molecule type" value="Genomic_DNA"/>
</dbReference>
<accession>A0AAP0FYW6</accession>
<protein>
    <submittedName>
        <fullName evidence="1">Uncharacterized protein</fullName>
    </submittedName>
</protein>
<evidence type="ECO:0000313" key="1">
    <source>
        <dbReference type="EMBL" id="KAK8925891.1"/>
    </source>
</evidence>
<evidence type="ECO:0000313" key="2">
    <source>
        <dbReference type="Proteomes" id="UP001418222"/>
    </source>
</evidence>
<gene>
    <name evidence="1" type="ORF">KSP39_PZI018582</name>
</gene>
<sequence length="139" mass="15539">MVQLLYDIDHASYPSSFLNRHLKPGRSTSLLPPSRLCRNSMERYTLRLLPEFNSTSSLPPSTYCPPTLSAASLPIYFFAKVFLRPNSAGGIRPVNHLSSSRNVSSTVHFDPLSDQFHTQPDISHQGHYAFSISPCKCLT</sequence>